<keyword evidence="5" id="KW-0132">Cell division</keyword>
<evidence type="ECO:0000256" key="2">
    <source>
        <dbReference type="ARBA" id="ARBA00009008"/>
    </source>
</evidence>
<dbReference type="GO" id="GO:0051301">
    <property type="term" value="P:cell division"/>
    <property type="evidence" value="ECO:0007669"/>
    <property type="project" value="UniProtKB-KW"/>
</dbReference>
<name>A0A7D6Z927_9NOCA</name>
<keyword evidence="7" id="KW-0131">Cell cycle</keyword>
<sequence length="245" mass="27189">MDVKPEDLRSVRFKGARLGRKGYDAEDVDRFLEQVRAAMTKLTRENRQLTLTSNAPELARLQRENMQLLAKSEALQMQMHTMISAGDMAELQQQLATANWEIARLQGELEKDAQGISAQSVDVLNRAQLAADSIIEQAEAHARDLMAVARAQHRELLQMARESVGVNATPYDAGDQRLEHLRAYSELLRGQLQAMSQTLSVEADKLALWALPEATGTTVPALPEPARATSRHELPLDLGDNASRN</sequence>
<evidence type="ECO:0000256" key="1">
    <source>
        <dbReference type="ARBA" id="ARBA00004496"/>
    </source>
</evidence>
<comment type="subcellular location">
    <subcellularLocation>
        <location evidence="1">Cytoplasm</location>
    </subcellularLocation>
</comment>
<evidence type="ECO:0000256" key="7">
    <source>
        <dbReference type="ARBA" id="ARBA00023306"/>
    </source>
</evidence>
<dbReference type="Proteomes" id="UP000515512">
    <property type="component" value="Chromosome"/>
</dbReference>
<evidence type="ECO:0000313" key="11">
    <source>
        <dbReference type="EMBL" id="QLY29988.1"/>
    </source>
</evidence>
<keyword evidence="6 9" id="KW-0175">Coiled coil</keyword>
<evidence type="ECO:0000256" key="3">
    <source>
        <dbReference type="ARBA" id="ARBA00018787"/>
    </source>
</evidence>
<dbReference type="Gene3D" id="6.10.250.660">
    <property type="match status" value="1"/>
</dbReference>
<dbReference type="PANTHER" id="PTHR35794:SF2">
    <property type="entry name" value="CELL DIVISION PROTEIN DIVIVA"/>
    <property type="match status" value="1"/>
</dbReference>
<dbReference type="InterPro" id="IPR007793">
    <property type="entry name" value="DivIVA_fam"/>
</dbReference>
<dbReference type="Pfam" id="PF05103">
    <property type="entry name" value="DivIVA"/>
    <property type="match status" value="1"/>
</dbReference>
<evidence type="ECO:0000256" key="5">
    <source>
        <dbReference type="ARBA" id="ARBA00022618"/>
    </source>
</evidence>
<dbReference type="RefSeq" id="WP_181581187.1">
    <property type="nucleotide sequence ID" value="NZ_CP059399.1"/>
</dbReference>
<evidence type="ECO:0000256" key="8">
    <source>
        <dbReference type="ARBA" id="ARBA00031737"/>
    </source>
</evidence>
<dbReference type="PANTHER" id="PTHR35794">
    <property type="entry name" value="CELL DIVISION PROTEIN DIVIVA"/>
    <property type="match status" value="1"/>
</dbReference>
<dbReference type="InterPro" id="IPR019933">
    <property type="entry name" value="DivIVA_domain"/>
</dbReference>
<evidence type="ECO:0000313" key="12">
    <source>
        <dbReference type="Proteomes" id="UP000515512"/>
    </source>
</evidence>
<dbReference type="GO" id="GO:0005737">
    <property type="term" value="C:cytoplasm"/>
    <property type="evidence" value="ECO:0007669"/>
    <property type="project" value="UniProtKB-SubCell"/>
</dbReference>
<feature type="region of interest" description="Disordered" evidence="10">
    <location>
        <begin position="217"/>
        <end position="245"/>
    </location>
</feature>
<comment type="similarity">
    <text evidence="2">Belongs to the DivIVA family.</text>
</comment>
<dbReference type="NCBIfam" id="TIGR03544">
    <property type="entry name" value="DivI1A_domain"/>
    <property type="match status" value="1"/>
</dbReference>
<evidence type="ECO:0000256" key="10">
    <source>
        <dbReference type="SAM" id="MobiDB-lite"/>
    </source>
</evidence>
<evidence type="ECO:0000256" key="9">
    <source>
        <dbReference type="SAM" id="Coils"/>
    </source>
</evidence>
<accession>A0A7D6Z927</accession>
<keyword evidence="12" id="KW-1185">Reference proteome</keyword>
<dbReference type="KEGG" id="nhu:H0264_33100"/>
<protein>
    <recommendedName>
        <fullName evidence="3">Cell wall synthesis protein Wag31</fullName>
    </recommendedName>
    <alternativeName>
        <fullName evidence="8">Antigen 84</fullName>
    </alternativeName>
</protein>
<feature type="coiled-coil region" evidence="9">
    <location>
        <begin position="32"/>
        <end position="108"/>
    </location>
</feature>
<keyword evidence="4" id="KW-0963">Cytoplasm</keyword>
<proteinExistence type="inferred from homology"/>
<dbReference type="AlphaFoldDB" id="A0A7D6Z927"/>
<organism evidence="11 12">
    <name type="scientific">Nocardia huaxiensis</name>
    <dbReference type="NCBI Taxonomy" id="2755382"/>
    <lineage>
        <taxon>Bacteria</taxon>
        <taxon>Bacillati</taxon>
        <taxon>Actinomycetota</taxon>
        <taxon>Actinomycetes</taxon>
        <taxon>Mycobacteriales</taxon>
        <taxon>Nocardiaceae</taxon>
        <taxon>Nocardia</taxon>
    </lineage>
</organism>
<evidence type="ECO:0000256" key="6">
    <source>
        <dbReference type="ARBA" id="ARBA00023054"/>
    </source>
</evidence>
<reference evidence="11 12" key="1">
    <citation type="submission" date="2020-07" db="EMBL/GenBank/DDBJ databases">
        <authorList>
            <person name="Zhuang K."/>
            <person name="Ran Y."/>
        </authorList>
    </citation>
    <scope>NUCLEOTIDE SEQUENCE [LARGE SCALE GENOMIC DNA]</scope>
    <source>
        <strain evidence="11 12">WCH-YHL-001</strain>
    </source>
</reference>
<gene>
    <name evidence="11" type="ORF">H0264_33100</name>
</gene>
<dbReference type="EMBL" id="CP059399">
    <property type="protein sequence ID" value="QLY29988.1"/>
    <property type="molecule type" value="Genomic_DNA"/>
</dbReference>
<evidence type="ECO:0000256" key="4">
    <source>
        <dbReference type="ARBA" id="ARBA00022490"/>
    </source>
</evidence>